<evidence type="ECO:0000256" key="1">
    <source>
        <dbReference type="ARBA" id="ARBA00022443"/>
    </source>
</evidence>
<keyword evidence="1 2" id="KW-0728">SH3 domain</keyword>
<evidence type="ECO:0000256" key="2">
    <source>
        <dbReference type="PROSITE-ProRule" id="PRU00192"/>
    </source>
</evidence>
<evidence type="ECO:0000313" key="5">
    <source>
        <dbReference type="WBParaSite" id="ACRNAN_scaffold753.g7600.t1"/>
    </source>
</evidence>
<evidence type="ECO:0000259" key="3">
    <source>
        <dbReference type="PROSITE" id="PS50002"/>
    </source>
</evidence>
<dbReference type="InterPro" id="IPR001452">
    <property type="entry name" value="SH3_domain"/>
</dbReference>
<dbReference type="PROSITE" id="PS50002">
    <property type="entry name" value="SH3"/>
    <property type="match status" value="1"/>
</dbReference>
<feature type="domain" description="SH3" evidence="3">
    <location>
        <begin position="272"/>
        <end position="333"/>
    </location>
</feature>
<reference evidence="5" key="1">
    <citation type="submission" date="2022-11" db="UniProtKB">
        <authorList>
            <consortium name="WormBaseParasite"/>
        </authorList>
    </citation>
    <scope>IDENTIFICATION</scope>
</reference>
<dbReference type="Proteomes" id="UP000887540">
    <property type="component" value="Unplaced"/>
</dbReference>
<dbReference type="Gene3D" id="2.30.30.40">
    <property type="entry name" value="SH3 Domains"/>
    <property type="match status" value="1"/>
</dbReference>
<dbReference type="SUPFAM" id="SSF50044">
    <property type="entry name" value="SH3-domain"/>
    <property type="match status" value="2"/>
</dbReference>
<keyword evidence="4" id="KW-1185">Reference proteome</keyword>
<dbReference type="WBParaSite" id="ACRNAN_scaffold753.g7600.t1">
    <property type="protein sequence ID" value="ACRNAN_scaffold753.g7600.t1"/>
    <property type="gene ID" value="ACRNAN_scaffold753.g7600"/>
</dbReference>
<dbReference type="CDD" id="cd00174">
    <property type="entry name" value="SH3"/>
    <property type="match status" value="1"/>
</dbReference>
<accession>A0A914EDV3</accession>
<dbReference type="AlphaFoldDB" id="A0A914EDV3"/>
<name>A0A914EDV3_9BILA</name>
<organism evidence="4 5">
    <name type="scientific">Acrobeloides nanus</name>
    <dbReference type="NCBI Taxonomy" id="290746"/>
    <lineage>
        <taxon>Eukaryota</taxon>
        <taxon>Metazoa</taxon>
        <taxon>Ecdysozoa</taxon>
        <taxon>Nematoda</taxon>
        <taxon>Chromadorea</taxon>
        <taxon>Rhabditida</taxon>
        <taxon>Tylenchina</taxon>
        <taxon>Cephalobomorpha</taxon>
        <taxon>Cephaloboidea</taxon>
        <taxon>Cephalobidae</taxon>
        <taxon>Acrobeloides</taxon>
    </lineage>
</organism>
<protein>
    <submittedName>
        <fullName evidence="5">SH3 domain-containing protein</fullName>
    </submittedName>
</protein>
<sequence>MICVNGSQLANFPSNTRTEIIKSFLATVDDEVSVPRGCMVISMHKDTTNQWIYVKRADGQHGYVPDFICSLLLPYNDLQQLPERPKISRRKSQQIKKELKKFHKREFEKRTEQLIHQRSTLPSTTYGQQDEGLRHNGLLTLERAKPRIMPTLSERQKTMNDNLRRFLESLPPLENSININDHERKSELLCAEGKNIHYEAKNNTRSNPNLNKIGLNPNEATFRKTKSQIQLSVSDSNFSLTSELLKSTQQTQNLEIKNDLTKSKMAWRPDEPVVQVFIAIKDFMPETKIDLEIHKGDRITTVFNAVNGWLWASHTTSKAQGFVPISTLKLAQE</sequence>
<proteinExistence type="predicted"/>
<dbReference type="InterPro" id="IPR036028">
    <property type="entry name" value="SH3-like_dom_sf"/>
</dbReference>
<evidence type="ECO:0000313" key="4">
    <source>
        <dbReference type="Proteomes" id="UP000887540"/>
    </source>
</evidence>